<evidence type="ECO:0000313" key="2">
    <source>
        <dbReference type="EMBL" id="JAD68917.1"/>
    </source>
</evidence>
<accession>A0A0A9CBN3</accession>
<sequence length="66" mass="8055">MIVEYLHSNKMEPIWVLRPLLKIVLTICGINTFQMPIWRRLFKVQKYYYPRYFMVAYSVLPGPQIF</sequence>
<evidence type="ECO:0000256" key="1">
    <source>
        <dbReference type="SAM" id="Phobius"/>
    </source>
</evidence>
<keyword evidence="1" id="KW-0812">Transmembrane</keyword>
<dbReference type="EMBL" id="GBRH01228978">
    <property type="protein sequence ID" value="JAD68917.1"/>
    <property type="molecule type" value="Transcribed_RNA"/>
</dbReference>
<protein>
    <submittedName>
        <fullName evidence="2">Uncharacterized protein</fullName>
    </submittedName>
</protein>
<name>A0A0A9CBN3_ARUDO</name>
<dbReference type="AlphaFoldDB" id="A0A0A9CBN3"/>
<reference evidence="2" key="2">
    <citation type="journal article" date="2015" name="Data Brief">
        <title>Shoot transcriptome of the giant reed, Arundo donax.</title>
        <authorList>
            <person name="Barrero R.A."/>
            <person name="Guerrero F.D."/>
            <person name="Moolhuijzen P."/>
            <person name="Goolsby J.A."/>
            <person name="Tidwell J."/>
            <person name="Bellgard S.E."/>
            <person name="Bellgard M.I."/>
        </authorList>
    </citation>
    <scope>NUCLEOTIDE SEQUENCE</scope>
    <source>
        <tissue evidence="2">Shoot tissue taken approximately 20 cm above the soil surface</tissue>
    </source>
</reference>
<organism evidence="2">
    <name type="scientific">Arundo donax</name>
    <name type="common">Giant reed</name>
    <name type="synonym">Donax arundinaceus</name>
    <dbReference type="NCBI Taxonomy" id="35708"/>
    <lineage>
        <taxon>Eukaryota</taxon>
        <taxon>Viridiplantae</taxon>
        <taxon>Streptophyta</taxon>
        <taxon>Embryophyta</taxon>
        <taxon>Tracheophyta</taxon>
        <taxon>Spermatophyta</taxon>
        <taxon>Magnoliopsida</taxon>
        <taxon>Liliopsida</taxon>
        <taxon>Poales</taxon>
        <taxon>Poaceae</taxon>
        <taxon>PACMAD clade</taxon>
        <taxon>Arundinoideae</taxon>
        <taxon>Arundineae</taxon>
        <taxon>Arundo</taxon>
    </lineage>
</organism>
<feature type="transmembrane region" description="Helical" evidence="1">
    <location>
        <begin position="20"/>
        <end position="38"/>
    </location>
</feature>
<keyword evidence="1" id="KW-0472">Membrane</keyword>
<proteinExistence type="predicted"/>
<reference evidence="2" key="1">
    <citation type="submission" date="2014-09" db="EMBL/GenBank/DDBJ databases">
        <authorList>
            <person name="Magalhaes I.L.F."/>
            <person name="Oliveira U."/>
            <person name="Santos F.R."/>
            <person name="Vidigal T.H.D.A."/>
            <person name="Brescovit A.D."/>
            <person name="Santos A.J."/>
        </authorList>
    </citation>
    <scope>NUCLEOTIDE SEQUENCE</scope>
    <source>
        <tissue evidence="2">Shoot tissue taken approximately 20 cm above the soil surface</tissue>
    </source>
</reference>
<keyword evidence="1" id="KW-1133">Transmembrane helix</keyword>